<dbReference type="EMBL" id="SJPF01000004">
    <property type="protein sequence ID" value="TWT32107.1"/>
    <property type="molecule type" value="Genomic_DNA"/>
</dbReference>
<dbReference type="InterPro" id="IPR036390">
    <property type="entry name" value="WH_DNA-bd_sf"/>
</dbReference>
<organism evidence="2 3">
    <name type="scientific">Blastopirellula retiformator</name>
    <dbReference type="NCBI Taxonomy" id="2527970"/>
    <lineage>
        <taxon>Bacteria</taxon>
        <taxon>Pseudomonadati</taxon>
        <taxon>Planctomycetota</taxon>
        <taxon>Planctomycetia</taxon>
        <taxon>Pirellulales</taxon>
        <taxon>Pirellulaceae</taxon>
        <taxon>Blastopirellula</taxon>
    </lineage>
</organism>
<protein>
    <submittedName>
        <fullName evidence="2">MarR family protein</fullName>
    </submittedName>
</protein>
<evidence type="ECO:0000313" key="3">
    <source>
        <dbReference type="Proteomes" id="UP000318878"/>
    </source>
</evidence>
<dbReference type="SUPFAM" id="SSF46785">
    <property type="entry name" value="Winged helix' DNA-binding domain"/>
    <property type="match status" value="1"/>
</dbReference>
<dbReference type="InterPro" id="IPR011991">
    <property type="entry name" value="ArsR-like_HTH"/>
</dbReference>
<dbReference type="InterPro" id="IPR036388">
    <property type="entry name" value="WH-like_DNA-bd_sf"/>
</dbReference>
<dbReference type="GO" id="GO:0006355">
    <property type="term" value="P:regulation of DNA-templated transcription"/>
    <property type="evidence" value="ECO:0007669"/>
    <property type="project" value="UniProtKB-ARBA"/>
</dbReference>
<dbReference type="Gene3D" id="1.10.10.10">
    <property type="entry name" value="Winged helix-like DNA-binding domain superfamily/Winged helix DNA-binding domain"/>
    <property type="match status" value="1"/>
</dbReference>
<dbReference type="RefSeq" id="WP_146434808.1">
    <property type="nucleotide sequence ID" value="NZ_SJPF01000004.1"/>
</dbReference>
<evidence type="ECO:0000256" key="1">
    <source>
        <dbReference type="SAM" id="MobiDB-lite"/>
    </source>
</evidence>
<accession>A0A5C5V302</accession>
<proteinExistence type="predicted"/>
<dbReference type="AlphaFoldDB" id="A0A5C5V302"/>
<name>A0A5C5V302_9BACT</name>
<dbReference type="Proteomes" id="UP000318878">
    <property type="component" value="Unassembled WGS sequence"/>
</dbReference>
<feature type="compositionally biased region" description="Low complexity" evidence="1">
    <location>
        <begin position="8"/>
        <end position="17"/>
    </location>
</feature>
<dbReference type="OrthoDB" id="259423at2"/>
<gene>
    <name evidence="2" type="ORF">Enr8_40330</name>
</gene>
<reference evidence="2 3" key="1">
    <citation type="submission" date="2019-02" db="EMBL/GenBank/DDBJ databases">
        <title>Deep-cultivation of Planctomycetes and their phenomic and genomic characterization uncovers novel biology.</title>
        <authorList>
            <person name="Wiegand S."/>
            <person name="Jogler M."/>
            <person name="Boedeker C."/>
            <person name="Pinto D."/>
            <person name="Vollmers J."/>
            <person name="Rivas-Marin E."/>
            <person name="Kohn T."/>
            <person name="Peeters S.H."/>
            <person name="Heuer A."/>
            <person name="Rast P."/>
            <person name="Oberbeckmann S."/>
            <person name="Bunk B."/>
            <person name="Jeske O."/>
            <person name="Meyerdierks A."/>
            <person name="Storesund J.E."/>
            <person name="Kallscheuer N."/>
            <person name="Luecker S."/>
            <person name="Lage O.M."/>
            <person name="Pohl T."/>
            <person name="Merkel B.J."/>
            <person name="Hornburger P."/>
            <person name="Mueller R.-W."/>
            <person name="Bruemmer F."/>
            <person name="Labrenz M."/>
            <person name="Spormann A.M."/>
            <person name="Op Den Camp H."/>
            <person name="Overmann J."/>
            <person name="Amann R."/>
            <person name="Jetten M.S.M."/>
            <person name="Mascher T."/>
            <person name="Medema M.H."/>
            <person name="Devos D.P."/>
            <person name="Kaster A.-K."/>
            <person name="Ovreas L."/>
            <person name="Rohde M."/>
            <person name="Galperin M.Y."/>
            <person name="Jogler C."/>
        </authorList>
    </citation>
    <scope>NUCLEOTIDE SEQUENCE [LARGE SCALE GENOMIC DNA]</scope>
    <source>
        <strain evidence="2 3">Enr8</strain>
    </source>
</reference>
<comment type="caution">
    <text evidence="2">The sequence shown here is derived from an EMBL/GenBank/DDBJ whole genome shotgun (WGS) entry which is preliminary data.</text>
</comment>
<sequence>MADNNHNSTSPTASTSPDAGKAEQAKQPASDPYWAQEVVPSDIVLVDLLRQTSHMTIAELATELEVTATAVRQRLNRLMAQGYVERFAEKSGRGRPIHHYRLTDKGKRKGGGNFADLAVALWQEVRSIKDPDVRRGLLQRISERLVAQYAEELKGVELEEKVQRVAAIFGERRIPIQVEQHEGELPVLNVLACPYPGLAEIDQSVCAMEKIMFGELLGSDVRLGECRLNGDNCCRFELS</sequence>
<evidence type="ECO:0000313" key="2">
    <source>
        <dbReference type="EMBL" id="TWT32107.1"/>
    </source>
</evidence>
<feature type="region of interest" description="Disordered" evidence="1">
    <location>
        <begin position="1"/>
        <end position="33"/>
    </location>
</feature>
<dbReference type="CDD" id="cd00090">
    <property type="entry name" value="HTH_ARSR"/>
    <property type="match status" value="1"/>
</dbReference>
<keyword evidence="3" id="KW-1185">Reference proteome</keyword>
<dbReference type="Pfam" id="PF13412">
    <property type="entry name" value="HTH_24"/>
    <property type="match status" value="1"/>
</dbReference>